<sequence length="85" mass="9438">MQLKKLDRNSAKTLVAILIIIVFIALFICGCSPYSKAFPSDPPTPVIRATSASNAVRMCVEREKDLEAPFDDVENVFVIPEELKL</sequence>
<dbReference type="KEGG" id="sng:SNE_B24750"/>
<dbReference type="Proteomes" id="UP000000496">
    <property type="component" value="Plasmid pSn"/>
</dbReference>
<reference evidence="1 2" key="2">
    <citation type="journal article" date="2011" name="Mol. Biol. Evol.">
        <title>Unity in variety--the pan-genome of the Chlamydiae.</title>
        <authorList>
            <person name="Collingro A."/>
            <person name="Tischler P."/>
            <person name="Weinmaier T."/>
            <person name="Penz T."/>
            <person name="Heinz E."/>
            <person name="Brunham R.C."/>
            <person name="Read T.D."/>
            <person name="Bavoil P.M."/>
            <person name="Sachse K."/>
            <person name="Kahane S."/>
            <person name="Friedman M.G."/>
            <person name="Rattei T."/>
            <person name="Myers G.S."/>
            <person name="Horn M."/>
        </authorList>
    </citation>
    <scope>NUCLEOTIDE SEQUENCE [LARGE SCALE GENOMIC DNA]</scope>
    <source>
        <strain evidence="2">ATCC VR-1471 / Z</strain>
        <plasmid evidence="1 2">pSn</plasmid>
    </source>
</reference>
<gene>
    <name evidence="1" type="ordered locus">SNE_B24750</name>
</gene>
<keyword evidence="2" id="KW-1185">Reference proteome</keyword>
<organism evidence="1 2">
    <name type="scientific">Simkania negevensis (strain ATCC VR-1471 / DSM 27360 / Z)</name>
    <dbReference type="NCBI Taxonomy" id="331113"/>
    <lineage>
        <taxon>Bacteria</taxon>
        <taxon>Pseudomonadati</taxon>
        <taxon>Chlamydiota</taxon>
        <taxon>Chlamydiia</taxon>
        <taxon>Parachlamydiales</taxon>
        <taxon>Simkaniaceae</taxon>
        <taxon>Simkania</taxon>
    </lineage>
</organism>
<keyword evidence="1" id="KW-0614">Plasmid</keyword>
<name>F8L2Y8_SIMNZ</name>
<dbReference type="EMBL" id="FR872581">
    <property type="protein sequence ID" value="CCB87834.1"/>
    <property type="molecule type" value="Genomic_DNA"/>
</dbReference>
<dbReference type="PROSITE" id="PS51257">
    <property type="entry name" value="PROKAR_LIPOPROTEIN"/>
    <property type="match status" value="1"/>
</dbReference>
<reference key="1">
    <citation type="journal article" date="2011" name="Mol. Biol. Evol.">
        <title>Unity in variety -- the pan-genome of the Chlamydiae.</title>
        <authorList>
            <person name="Collingro A."/>
            <person name="Tischler P."/>
            <person name="Weinmaier T."/>
            <person name="Penz T."/>
            <person name="Heinz E."/>
            <person name="Brunham R.C."/>
            <person name="Read T.D."/>
            <person name="Bavoil P.M."/>
            <person name="Sachse K."/>
            <person name="Kahane S."/>
            <person name="Friedman M.G."/>
            <person name="Rattei T."/>
            <person name="Myers G.S.A."/>
            <person name="Horn M."/>
        </authorList>
    </citation>
    <scope>NUCLEOTIDE SEQUENCE</scope>
    <source>
        <strain>Z</strain>
    </source>
</reference>
<dbReference type="RefSeq" id="WP_013935068.1">
    <property type="nucleotide sequence ID" value="NC_015710.1"/>
</dbReference>
<geneLocation type="plasmid" evidence="1 2">
    <name>pSn</name>
</geneLocation>
<evidence type="ECO:0000313" key="1">
    <source>
        <dbReference type="EMBL" id="CCB87834.1"/>
    </source>
</evidence>
<dbReference type="HOGENOM" id="CLU_2510887_0_0_0"/>
<evidence type="ECO:0000313" key="2">
    <source>
        <dbReference type="Proteomes" id="UP000000496"/>
    </source>
</evidence>
<dbReference type="AlphaFoldDB" id="F8L2Y8"/>
<accession>F8L2Y8</accession>
<protein>
    <submittedName>
        <fullName evidence="1">Uncharacterized protein</fullName>
    </submittedName>
</protein>
<proteinExistence type="predicted"/>